<comment type="caution">
    <text evidence="3">The sequence shown here is derived from an EMBL/GenBank/DDBJ whole genome shotgun (WGS) entry which is preliminary data.</text>
</comment>
<accession>A0A4R2CR19</accession>
<dbReference type="PANTHER" id="PTHR43433">
    <property type="entry name" value="HYDROLASE, ALPHA/BETA FOLD FAMILY PROTEIN"/>
    <property type="match status" value="1"/>
</dbReference>
<dbReference type="PRINTS" id="PR00111">
    <property type="entry name" value="ABHYDROLASE"/>
</dbReference>
<dbReference type="PANTHER" id="PTHR43433:SF3">
    <property type="entry name" value="NON-HEME CHLOROPEROXIDASE"/>
    <property type="match status" value="1"/>
</dbReference>
<proteinExistence type="inferred from homology"/>
<protein>
    <submittedName>
        <fullName evidence="3">Non-heme chloroperoxidase</fullName>
    </submittedName>
</protein>
<dbReference type="Pfam" id="PF00561">
    <property type="entry name" value="Abhydrolase_1"/>
    <property type="match status" value="1"/>
</dbReference>
<dbReference type="InterPro" id="IPR050471">
    <property type="entry name" value="AB_hydrolase"/>
</dbReference>
<dbReference type="InterPro" id="IPR000073">
    <property type="entry name" value="AB_hydrolase_1"/>
</dbReference>
<feature type="domain" description="AB hydrolase-1" evidence="2">
    <location>
        <begin position="86"/>
        <end position="321"/>
    </location>
</feature>
<organism evidence="3 4">
    <name type="scientific">Shinella granuli</name>
    <dbReference type="NCBI Taxonomy" id="323621"/>
    <lineage>
        <taxon>Bacteria</taxon>
        <taxon>Pseudomonadati</taxon>
        <taxon>Pseudomonadota</taxon>
        <taxon>Alphaproteobacteria</taxon>
        <taxon>Hyphomicrobiales</taxon>
        <taxon>Rhizobiaceae</taxon>
        <taxon>Shinella</taxon>
    </lineage>
</organism>
<evidence type="ECO:0000256" key="1">
    <source>
        <dbReference type="ARBA" id="ARBA00038128"/>
    </source>
</evidence>
<comment type="similarity">
    <text evidence="1">Belongs to the AB hydrolase superfamily. Bacterial non-heme haloperoxidase / perhydrolase family.</text>
</comment>
<reference evidence="3 4" key="1">
    <citation type="submission" date="2019-03" db="EMBL/GenBank/DDBJ databases">
        <title>Genomic Encyclopedia of Type Strains, Phase IV (KMG-IV): sequencing the most valuable type-strain genomes for metagenomic binning, comparative biology and taxonomic classification.</title>
        <authorList>
            <person name="Goeker M."/>
        </authorList>
    </citation>
    <scope>NUCLEOTIDE SEQUENCE [LARGE SCALE GENOMIC DNA]</scope>
    <source>
        <strain evidence="3 4">DSM 18401</strain>
    </source>
</reference>
<dbReference type="AlphaFoldDB" id="A0A4R2CR19"/>
<keyword evidence="3" id="KW-0560">Oxidoreductase</keyword>
<evidence type="ECO:0000259" key="2">
    <source>
        <dbReference type="Pfam" id="PF00561"/>
    </source>
</evidence>
<dbReference type="Gene3D" id="3.40.50.1820">
    <property type="entry name" value="alpha/beta hydrolase"/>
    <property type="match status" value="1"/>
</dbReference>
<dbReference type="InterPro" id="IPR029058">
    <property type="entry name" value="AB_hydrolase_fold"/>
</dbReference>
<keyword evidence="3" id="KW-0575">Peroxidase</keyword>
<name>A0A4R2CR19_SHIGR</name>
<dbReference type="EMBL" id="SLVX01000009">
    <property type="protein sequence ID" value="TCN43777.1"/>
    <property type="molecule type" value="Genomic_DNA"/>
</dbReference>
<dbReference type="FunFam" id="3.40.50.1820:FF:000205">
    <property type="entry name" value="Non-haem bromoperoxidase BPO-A2"/>
    <property type="match status" value="1"/>
</dbReference>
<gene>
    <name evidence="3" type="ORF">EV665_109162</name>
</gene>
<dbReference type="GO" id="GO:0004601">
    <property type="term" value="F:peroxidase activity"/>
    <property type="evidence" value="ECO:0007669"/>
    <property type="project" value="UniProtKB-KW"/>
</dbReference>
<sequence length="340" mass="36598">MIKPTYPDPSIASEHLFAAPMPLRRNLLIAGLSASVLAGMPLSAAAENTSSNGNHATRENHDMNYVTTADGTGIFYKDWGPKDAQPLVFHHGWPLSADDWDAQMLYFLGKGYRVIAHDRRGHGRSSQVSGGHDMDHYAADVAAVVEHLDLRNAIHIGHSTGGGEAAHYVARHGQPNGRVAKLVLIGAVTPIMVRTAANPGGLPIEVFDGLRAQLAANRAQFYFDLASGPFYGFNRAGAEVTDTIVQNWWRQAMTGAANAQYLGIRAFSETDFTEDLKAITVPTLVLHGDDDQIVPVADAAPLAAKLLKNPTLKIYPGLPHGMCTTHAGIINADLLAFIQR</sequence>
<keyword evidence="4" id="KW-1185">Reference proteome</keyword>
<evidence type="ECO:0000313" key="3">
    <source>
        <dbReference type="EMBL" id="TCN43777.1"/>
    </source>
</evidence>
<dbReference type="Proteomes" id="UP000295351">
    <property type="component" value="Unassembled WGS sequence"/>
</dbReference>
<evidence type="ECO:0000313" key="4">
    <source>
        <dbReference type="Proteomes" id="UP000295351"/>
    </source>
</evidence>
<dbReference type="SUPFAM" id="SSF53474">
    <property type="entry name" value="alpha/beta-Hydrolases"/>
    <property type="match status" value="1"/>
</dbReference>